<organism evidence="1 2">
    <name type="scientific">Rhabditophanes sp. KR3021</name>
    <dbReference type="NCBI Taxonomy" id="114890"/>
    <lineage>
        <taxon>Eukaryota</taxon>
        <taxon>Metazoa</taxon>
        <taxon>Ecdysozoa</taxon>
        <taxon>Nematoda</taxon>
        <taxon>Chromadorea</taxon>
        <taxon>Rhabditida</taxon>
        <taxon>Tylenchina</taxon>
        <taxon>Panagrolaimomorpha</taxon>
        <taxon>Strongyloidoidea</taxon>
        <taxon>Alloionematidae</taxon>
        <taxon>Rhabditophanes</taxon>
    </lineage>
</organism>
<evidence type="ECO:0000313" key="1">
    <source>
        <dbReference type="Proteomes" id="UP000095286"/>
    </source>
</evidence>
<accession>A0AC35TR65</accession>
<proteinExistence type="predicted"/>
<protein>
    <submittedName>
        <fullName evidence="2">Anaphase-promoting complex subunit 1</fullName>
    </submittedName>
</protein>
<dbReference type="Proteomes" id="UP000095286">
    <property type="component" value="Unplaced"/>
</dbReference>
<reference evidence="2" key="1">
    <citation type="submission" date="2016-11" db="UniProtKB">
        <authorList>
            <consortium name="WormBaseParasite"/>
        </authorList>
    </citation>
    <scope>IDENTIFICATION</scope>
    <source>
        <strain evidence="2">KR3021</strain>
    </source>
</reference>
<sequence>MIISDNFVSDFYKKICCKNIRIFVNDSVDGICALKIFTVIVTILFPLINIVQALLSSDSVSFTFVAVHSWSNLVEQMESTTEEGAALLLINCGGNRSLRDIKVPDDTIIYVLDSRRVIHLENVHNSSNISVLIPSQELPLLNLPAGDTIFRTDDYNEGSDSDGSADAYSSTRNTRHDIWENNKKQILSRYYEYSWFSPASSIFMIELAQSLSKARVEFLWCAVVALSAQFIDKEIGKELYIITCAERLATLIQKYCCDKNNLDRADGKMRLTFDIDLMLPLYRHWSFYESMANSERYIAKAKLHTQAGEHNMKDILRNLEILLDDAHNDYHKLPNDVKKDVLTKLVVDQGTKYHGFTAHYGSFFKYNSCDFARILSDLYGHGSAKSTLTDRLIKAYGLLSNFIEDTSGQKGVPFAIANYKVSLEKVTELAYNYLNTANFFCMGNYCMIKPYTSLDLSILQSPHFFSAYAGIIKRCYSSSKKNKNRMRFPIIFEMPCKDSLVDFAKIVGHMPVVAQPNDDGTLLNIMSTCFENVISAQPNIQYKQESFDRNVIYINLNHRHTFYSAVEVFLEKIKTR</sequence>
<dbReference type="WBParaSite" id="RSKR_0000350900.1">
    <property type="protein sequence ID" value="RSKR_0000350900.1"/>
    <property type="gene ID" value="RSKR_0000350900"/>
</dbReference>
<evidence type="ECO:0000313" key="2">
    <source>
        <dbReference type="WBParaSite" id="RSKR_0000350900.1"/>
    </source>
</evidence>
<name>A0AC35TR65_9BILA</name>